<dbReference type="AlphaFoldDB" id="A0A7S2QV94"/>
<reference evidence="2" key="1">
    <citation type="submission" date="2021-01" db="EMBL/GenBank/DDBJ databases">
        <authorList>
            <person name="Corre E."/>
            <person name="Pelletier E."/>
            <person name="Niang G."/>
            <person name="Scheremetjew M."/>
            <person name="Finn R."/>
            <person name="Kale V."/>
            <person name="Holt S."/>
            <person name="Cochrane G."/>
            <person name="Meng A."/>
            <person name="Brown T."/>
            <person name="Cohen L."/>
        </authorList>
    </citation>
    <scope>NUCLEOTIDE SEQUENCE</scope>
    <source>
        <strain evidence="2">CCMP 1866</strain>
    </source>
</reference>
<organism evidence="2">
    <name type="scientific">Triparma pacifica</name>
    <dbReference type="NCBI Taxonomy" id="91992"/>
    <lineage>
        <taxon>Eukaryota</taxon>
        <taxon>Sar</taxon>
        <taxon>Stramenopiles</taxon>
        <taxon>Ochrophyta</taxon>
        <taxon>Bolidophyceae</taxon>
        <taxon>Parmales</taxon>
        <taxon>Triparmaceae</taxon>
        <taxon>Triparma</taxon>
    </lineage>
</organism>
<name>A0A7S2QV94_9STRA</name>
<keyword evidence="1" id="KW-1133">Transmembrane helix</keyword>
<keyword evidence="1" id="KW-0472">Membrane</keyword>
<accession>A0A7S2QV94</accession>
<sequence length="596" mass="62736">MGCGQVCGVLVAIVGLVIAVAGFLVSGLLTSAVDDGLKNYQKNDIYLCKDDISSSKGWENFEGVNYWKDIGTSKYTAAYQHVFLYHITNAKEYLQGETGKVAEIGPFSMFTFSKAVDIVVSDAGVAYKSTAAHVFLDGEEIPIKGTNGDVAPTGTFAGRTPNGIDRFTPIANFNVGYLNALGVAGTEFALLLTASGCSATQIGNIASLMPTCSDKELDKGSPHCACCIPDDFVEAQDYAGLGMEKSLCDGLATSLDEGMIDQYTMGFLSAAGIATYNNVTWAALTDAQRMGHRVQAYTLNPSLNGAVADETTFHSIDNHTKALLAGFIGGIQGAEGLAKAEVMNATCSALGATLSVVGACGLTLNANLSSYTTADYRTIMRSFINSGPSGLNLATTNVWPVDNYDFDNGVWSSDTWEAASEAEQDGAVRAFSRYNAVNAAMLDLMDGDQTTVDSAFGITPESPAGDFRARMTVFSSSPPTIVENFPVPTNVFDVSALSEGIYLVEGDDDARVDWGTFNSYSDADKLAFTKKASKAYAIIGASQEGVAAYCSCDGGSKLDHSIPATGCCLQAGRVPDISGDPALSQDLTGWGCNFEE</sequence>
<gene>
    <name evidence="2" type="ORF">TPAC0785_LOCUS432</name>
</gene>
<protein>
    <submittedName>
        <fullName evidence="2">Uncharacterized protein</fullName>
    </submittedName>
</protein>
<dbReference type="EMBL" id="HBHE01000695">
    <property type="protein sequence ID" value="CAD9652888.1"/>
    <property type="molecule type" value="Transcribed_RNA"/>
</dbReference>
<proteinExistence type="predicted"/>
<keyword evidence="1" id="KW-0812">Transmembrane</keyword>
<evidence type="ECO:0000256" key="1">
    <source>
        <dbReference type="SAM" id="Phobius"/>
    </source>
</evidence>
<evidence type="ECO:0000313" key="2">
    <source>
        <dbReference type="EMBL" id="CAD9652888.1"/>
    </source>
</evidence>
<feature type="transmembrane region" description="Helical" evidence="1">
    <location>
        <begin position="7"/>
        <end position="29"/>
    </location>
</feature>